<dbReference type="InterPro" id="IPR007492">
    <property type="entry name" value="LytTR_DNA-bd_dom"/>
</dbReference>
<dbReference type="Gene3D" id="2.40.50.1020">
    <property type="entry name" value="LytTr DNA-binding domain"/>
    <property type="match status" value="1"/>
</dbReference>
<dbReference type="PANTHER" id="PTHR48111:SF1">
    <property type="entry name" value="TWO-COMPONENT RESPONSE REGULATOR ORR33"/>
    <property type="match status" value="1"/>
</dbReference>
<dbReference type="EMBL" id="DVJS01000093">
    <property type="protein sequence ID" value="HIS97098.1"/>
    <property type="molecule type" value="Genomic_DNA"/>
</dbReference>
<keyword evidence="4" id="KW-0805">Transcription regulation</keyword>
<feature type="domain" description="Response regulatory" evidence="9">
    <location>
        <begin position="3"/>
        <end position="118"/>
    </location>
</feature>
<dbReference type="InterPro" id="IPR001789">
    <property type="entry name" value="Sig_transdc_resp-reg_receiver"/>
</dbReference>
<name>A0A9D1G4D1_9FIRM</name>
<dbReference type="SMART" id="SM00850">
    <property type="entry name" value="LytTR"/>
    <property type="match status" value="1"/>
</dbReference>
<protein>
    <recommendedName>
        <fullName evidence="1">Stage 0 sporulation protein A homolog</fullName>
    </recommendedName>
</protein>
<reference evidence="10" key="1">
    <citation type="submission" date="2020-10" db="EMBL/GenBank/DDBJ databases">
        <authorList>
            <person name="Gilroy R."/>
        </authorList>
    </citation>
    <scope>NUCLEOTIDE SEQUENCE</scope>
    <source>
        <strain evidence="10">ChiHecec3B27-6122</strain>
    </source>
</reference>
<comment type="function">
    <text evidence="7">May play the central regulatory role in sporulation. It may be an element of the effector pathway responsible for the activation of sporulation genes in response to nutritional stress. Spo0A may act in concert with spo0H (a sigma factor) to control the expression of some genes that are critical to the sporulation process.</text>
</comment>
<dbReference type="InterPro" id="IPR039420">
    <property type="entry name" value="WalR-like"/>
</dbReference>
<evidence type="ECO:0000313" key="10">
    <source>
        <dbReference type="EMBL" id="HIS97098.1"/>
    </source>
</evidence>
<accession>A0A9D1G4D1</accession>
<evidence type="ECO:0000256" key="8">
    <source>
        <dbReference type="PROSITE-ProRule" id="PRU00169"/>
    </source>
</evidence>
<keyword evidence="5" id="KW-0238">DNA-binding</keyword>
<dbReference type="Gene3D" id="3.40.50.2300">
    <property type="match status" value="1"/>
</dbReference>
<dbReference type="PROSITE" id="PS50110">
    <property type="entry name" value="RESPONSE_REGULATORY"/>
    <property type="match status" value="1"/>
</dbReference>
<dbReference type="GO" id="GO:0032993">
    <property type="term" value="C:protein-DNA complex"/>
    <property type="evidence" value="ECO:0007669"/>
    <property type="project" value="TreeGrafter"/>
</dbReference>
<evidence type="ECO:0000256" key="7">
    <source>
        <dbReference type="ARBA" id="ARBA00024867"/>
    </source>
</evidence>
<gene>
    <name evidence="10" type="ORF">IAD42_03905</name>
</gene>
<dbReference type="Pfam" id="PF00072">
    <property type="entry name" value="Response_reg"/>
    <property type="match status" value="1"/>
</dbReference>
<comment type="caution">
    <text evidence="10">The sequence shown here is derived from an EMBL/GenBank/DDBJ whole genome shotgun (WGS) entry which is preliminary data.</text>
</comment>
<evidence type="ECO:0000256" key="2">
    <source>
        <dbReference type="ARBA" id="ARBA00022553"/>
    </source>
</evidence>
<keyword evidence="6" id="KW-0804">Transcription</keyword>
<dbReference type="GO" id="GO:0006355">
    <property type="term" value="P:regulation of DNA-templated transcription"/>
    <property type="evidence" value="ECO:0007669"/>
    <property type="project" value="TreeGrafter"/>
</dbReference>
<evidence type="ECO:0000256" key="4">
    <source>
        <dbReference type="ARBA" id="ARBA00023015"/>
    </source>
</evidence>
<evidence type="ECO:0000256" key="3">
    <source>
        <dbReference type="ARBA" id="ARBA00023012"/>
    </source>
</evidence>
<dbReference type="GO" id="GO:0005829">
    <property type="term" value="C:cytosol"/>
    <property type="evidence" value="ECO:0007669"/>
    <property type="project" value="TreeGrafter"/>
</dbReference>
<dbReference type="AlphaFoldDB" id="A0A9D1G4D1"/>
<feature type="modified residue" description="4-aspartylphosphate" evidence="8">
    <location>
        <position position="55"/>
    </location>
</feature>
<evidence type="ECO:0000256" key="5">
    <source>
        <dbReference type="ARBA" id="ARBA00023125"/>
    </source>
</evidence>
<dbReference type="Proteomes" id="UP000886876">
    <property type="component" value="Unassembled WGS sequence"/>
</dbReference>
<evidence type="ECO:0000313" key="11">
    <source>
        <dbReference type="Proteomes" id="UP000886876"/>
    </source>
</evidence>
<organism evidence="10 11">
    <name type="scientific">Candidatus Scatomorpha pullistercoris</name>
    <dbReference type="NCBI Taxonomy" id="2840929"/>
    <lineage>
        <taxon>Bacteria</taxon>
        <taxon>Bacillati</taxon>
        <taxon>Bacillota</taxon>
        <taxon>Clostridia</taxon>
        <taxon>Eubacteriales</taxon>
        <taxon>Candidatus Scatomorpha</taxon>
    </lineage>
</organism>
<dbReference type="GO" id="GO:0000976">
    <property type="term" value="F:transcription cis-regulatory region binding"/>
    <property type="evidence" value="ECO:0007669"/>
    <property type="project" value="TreeGrafter"/>
</dbReference>
<proteinExistence type="predicted"/>
<dbReference type="InterPro" id="IPR011006">
    <property type="entry name" value="CheY-like_superfamily"/>
</dbReference>
<dbReference type="GO" id="GO:0000156">
    <property type="term" value="F:phosphorelay response regulator activity"/>
    <property type="evidence" value="ECO:0007669"/>
    <property type="project" value="TreeGrafter"/>
</dbReference>
<keyword evidence="2 8" id="KW-0597">Phosphoprotein</keyword>
<dbReference type="SMART" id="SM00448">
    <property type="entry name" value="REC"/>
    <property type="match status" value="1"/>
</dbReference>
<dbReference type="SUPFAM" id="SSF52172">
    <property type="entry name" value="CheY-like"/>
    <property type="match status" value="1"/>
</dbReference>
<evidence type="ECO:0000256" key="1">
    <source>
        <dbReference type="ARBA" id="ARBA00018672"/>
    </source>
</evidence>
<dbReference type="Pfam" id="PF04397">
    <property type="entry name" value="LytTR"/>
    <property type="match status" value="1"/>
</dbReference>
<dbReference type="PANTHER" id="PTHR48111">
    <property type="entry name" value="REGULATOR OF RPOS"/>
    <property type="match status" value="1"/>
</dbReference>
<evidence type="ECO:0000256" key="6">
    <source>
        <dbReference type="ARBA" id="ARBA00023163"/>
    </source>
</evidence>
<sequence length="238" mass="26535">MLRVAVCDDDAVQLERTLECVRSWSGLSGSLAAFDSGEALLRDAEFKGFDIYILDILMPGLDGIRTGERLRELGDGGEIIFLTSSNEFAADSYEVGAFFYLLKPVDCEKICRVLDSAAEQLRRRREHCTFVATREGERRIALDELLCVERVGRGMRYYCSDGVVDSQTIRGSFKEAVAELMKDPRFFLCGASYLLNFQHVTAVQGQLAILDDGTSVALPRSCARTFKLAWGNFWLGGK</sequence>
<reference evidence="10" key="2">
    <citation type="journal article" date="2021" name="PeerJ">
        <title>Extensive microbial diversity within the chicken gut microbiome revealed by metagenomics and culture.</title>
        <authorList>
            <person name="Gilroy R."/>
            <person name="Ravi A."/>
            <person name="Getino M."/>
            <person name="Pursley I."/>
            <person name="Horton D.L."/>
            <person name="Alikhan N.F."/>
            <person name="Baker D."/>
            <person name="Gharbi K."/>
            <person name="Hall N."/>
            <person name="Watson M."/>
            <person name="Adriaenssens E.M."/>
            <person name="Foster-Nyarko E."/>
            <person name="Jarju S."/>
            <person name="Secka A."/>
            <person name="Antonio M."/>
            <person name="Oren A."/>
            <person name="Chaudhuri R.R."/>
            <person name="La Ragione R."/>
            <person name="Hildebrand F."/>
            <person name="Pallen M.J."/>
        </authorList>
    </citation>
    <scope>NUCLEOTIDE SEQUENCE</scope>
    <source>
        <strain evidence="10">ChiHecec3B27-6122</strain>
    </source>
</reference>
<evidence type="ECO:0000259" key="9">
    <source>
        <dbReference type="PROSITE" id="PS50110"/>
    </source>
</evidence>
<keyword evidence="3" id="KW-0902">Two-component regulatory system</keyword>